<protein>
    <submittedName>
        <fullName evidence="1">Uncharacterized protein</fullName>
    </submittedName>
</protein>
<comment type="caution">
    <text evidence="1">The sequence shown here is derived from an EMBL/GenBank/DDBJ whole genome shotgun (WGS) entry which is preliminary data.</text>
</comment>
<reference evidence="1" key="1">
    <citation type="submission" date="2023-04" db="EMBL/GenBank/DDBJ databases">
        <title>A chromosome-level genome assembly of the parasitoid wasp Eretmocerus hayati.</title>
        <authorList>
            <person name="Zhong Y."/>
            <person name="Liu S."/>
            <person name="Liu Y."/>
        </authorList>
    </citation>
    <scope>NUCLEOTIDE SEQUENCE</scope>
    <source>
        <strain evidence="1">ZJU_SS_LIU_2023</strain>
    </source>
</reference>
<accession>A0ACC2NBY7</accession>
<dbReference type="EMBL" id="CM056744">
    <property type="protein sequence ID" value="KAJ8668680.1"/>
    <property type="molecule type" value="Genomic_DNA"/>
</dbReference>
<name>A0ACC2NBY7_9HYME</name>
<dbReference type="Proteomes" id="UP001239111">
    <property type="component" value="Chromosome 4"/>
</dbReference>
<sequence>MGQAWCKERSVKAQDSKSPLDRVFVRCANTIYPGLKEEGSAFGNITRGATSSEIGFTSLPRKPRTALRRGHSIDSVDRPFHPSDWVDVNLEVPCEPSPPPYLLRFAARQQQHRAQANGRPDQQSRRSSGCTPAMDDQEVSTAQPVPPPRRRRRRHRRSSLGSQVAAEESSTSPITGPTLFTDTSNCNSSEGLCDALVNDSEDEFIEIERSLQKSSSQRQLDCGPPGLHSATRRQKKRSSTSLPGDTAEPSVGRVGNGDATKSASLPRDATGAYPQIHFEETEPWEAESTGPPPYQSSCSHAENLKSSFAVEEISLAEFDEISLGKVEAASTPLKTDHRLQHQRRISTSSPESEPFPRLQDDAEPKNNVSDNDDKNQNQVAAVLIHTAKPASIYCQEGKAMSDDHGSISGVSQSTQPRGDDSTRSDLFHDAAEQLSSAITLGVISRSRDENGVGLQRTISEESLPNEMQIDELGVKANDPYPVSTPDEKIESGTSEICSRRSSDDTNASDSFNTPPPSPEPKTQVVSTLSNGLAKSETSPEMNRRSTSPNPIQLKAALNDICASDSRIEPSQSSDVDSTEQVDKLRSSDSTRRTSKLPRPSPPEAVHSLRLNPFDFMADITNEITGDSGSQIDEEIVAPEKPARVHQQQYDYQRLNKSLIQESSLIIPTPPRRSKQRTRSSLSPNVEIISSYGTYDRLI</sequence>
<evidence type="ECO:0000313" key="2">
    <source>
        <dbReference type="Proteomes" id="UP001239111"/>
    </source>
</evidence>
<evidence type="ECO:0000313" key="1">
    <source>
        <dbReference type="EMBL" id="KAJ8668680.1"/>
    </source>
</evidence>
<organism evidence="1 2">
    <name type="scientific">Eretmocerus hayati</name>
    <dbReference type="NCBI Taxonomy" id="131215"/>
    <lineage>
        <taxon>Eukaryota</taxon>
        <taxon>Metazoa</taxon>
        <taxon>Ecdysozoa</taxon>
        <taxon>Arthropoda</taxon>
        <taxon>Hexapoda</taxon>
        <taxon>Insecta</taxon>
        <taxon>Pterygota</taxon>
        <taxon>Neoptera</taxon>
        <taxon>Endopterygota</taxon>
        <taxon>Hymenoptera</taxon>
        <taxon>Apocrita</taxon>
        <taxon>Proctotrupomorpha</taxon>
        <taxon>Chalcidoidea</taxon>
        <taxon>Aphelinidae</taxon>
        <taxon>Aphelininae</taxon>
        <taxon>Eretmocerus</taxon>
    </lineage>
</organism>
<gene>
    <name evidence="1" type="ORF">QAD02_010343</name>
</gene>
<keyword evidence="2" id="KW-1185">Reference proteome</keyword>
<proteinExistence type="predicted"/>